<sequence>ALNRKRVAVSGGRKCDRCDRRFTSIVGYKKHIHTLCNTRCIECLEVFKSATALMQHRKLQHSTAAAAARADHRYPCEHCDLKFTVFGNFTSHMRKVHGAKCFKCEICEKKFSYDDELTTHKKTEHG</sequence>
<feature type="non-terminal residue" evidence="7">
    <location>
        <position position="126"/>
    </location>
</feature>
<gene>
    <name evidence="7" type="ORF">PFISCL1PPCAC_12223</name>
</gene>
<accession>A0AAV5VMT5</accession>
<dbReference type="SMART" id="SM00355">
    <property type="entry name" value="ZnF_C2H2"/>
    <property type="match status" value="4"/>
</dbReference>
<dbReference type="Gene3D" id="3.30.160.60">
    <property type="entry name" value="Classic Zinc Finger"/>
    <property type="match status" value="2"/>
</dbReference>
<dbReference type="GO" id="GO:0000122">
    <property type="term" value="P:negative regulation of transcription by RNA polymerase II"/>
    <property type="evidence" value="ECO:0007669"/>
    <property type="project" value="UniProtKB-ARBA"/>
</dbReference>
<evidence type="ECO:0000256" key="5">
    <source>
        <dbReference type="PROSITE-ProRule" id="PRU00042"/>
    </source>
</evidence>
<feature type="domain" description="C2H2-type" evidence="6">
    <location>
        <begin position="74"/>
        <end position="97"/>
    </location>
</feature>
<protein>
    <recommendedName>
        <fullName evidence="6">C2H2-type domain-containing protein</fullName>
    </recommendedName>
</protein>
<dbReference type="PANTHER" id="PTHR24409:SF295">
    <property type="entry name" value="AZ2-RELATED"/>
    <property type="match status" value="1"/>
</dbReference>
<dbReference type="PROSITE" id="PS50157">
    <property type="entry name" value="ZINC_FINGER_C2H2_2"/>
    <property type="match status" value="3"/>
</dbReference>
<dbReference type="InterPro" id="IPR013087">
    <property type="entry name" value="Znf_C2H2_type"/>
</dbReference>
<name>A0AAV5VMT5_9BILA</name>
<dbReference type="GO" id="GO:0005634">
    <property type="term" value="C:nucleus"/>
    <property type="evidence" value="ECO:0007669"/>
    <property type="project" value="TreeGrafter"/>
</dbReference>
<comment type="caution">
    <text evidence="7">The sequence shown here is derived from an EMBL/GenBank/DDBJ whole genome shotgun (WGS) entry which is preliminary data.</text>
</comment>
<keyword evidence="8" id="KW-1185">Reference proteome</keyword>
<dbReference type="PANTHER" id="PTHR24409">
    <property type="entry name" value="ZINC FINGER PROTEIN 142"/>
    <property type="match status" value="1"/>
</dbReference>
<dbReference type="GO" id="GO:0008270">
    <property type="term" value="F:zinc ion binding"/>
    <property type="evidence" value="ECO:0007669"/>
    <property type="project" value="UniProtKB-KW"/>
</dbReference>
<evidence type="ECO:0000313" key="8">
    <source>
        <dbReference type="Proteomes" id="UP001432322"/>
    </source>
</evidence>
<organism evidence="7 8">
    <name type="scientific">Pristionchus fissidentatus</name>
    <dbReference type="NCBI Taxonomy" id="1538716"/>
    <lineage>
        <taxon>Eukaryota</taxon>
        <taxon>Metazoa</taxon>
        <taxon>Ecdysozoa</taxon>
        <taxon>Nematoda</taxon>
        <taxon>Chromadorea</taxon>
        <taxon>Rhabditida</taxon>
        <taxon>Rhabditina</taxon>
        <taxon>Diplogasteromorpha</taxon>
        <taxon>Diplogasteroidea</taxon>
        <taxon>Neodiplogasteridae</taxon>
        <taxon>Pristionchus</taxon>
    </lineage>
</organism>
<dbReference type="SUPFAM" id="SSF57667">
    <property type="entry name" value="beta-beta-alpha zinc fingers"/>
    <property type="match status" value="1"/>
</dbReference>
<dbReference type="Pfam" id="PF13912">
    <property type="entry name" value="zf-C2H2_6"/>
    <property type="match status" value="1"/>
</dbReference>
<dbReference type="GO" id="GO:0000977">
    <property type="term" value="F:RNA polymerase II transcription regulatory region sequence-specific DNA binding"/>
    <property type="evidence" value="ECO:0007669"/>
    <property type="project" value="TreeGrafter"/>
</dbReference>
<keyword evidence="2" id="KW-0677">Repeat</keyword>
<dbReference type="FunFam" id="3.30.160.60:FF:000446">
    <property type="entry name" value="Zinc finger protein"/>
    <property type="match status" value="1"/>
</dbReference>
<dbReference type="PROSITE" id="PS00028">
    <property type="entry name" value="ZINC_FINGER_C2H2_1"/>
    <property type="match status" value="3"/>
</dbReference>
<evidence type="ECO:0000259" key="6">
    <source>
        <dbReference type="PROSITE" id="PS50157"/>
    </source>
</evidence>
<keyword evidence="1" id="KW-0479">Metal-binding</keyword>
<dbReference type="Pfam" id="PF00096">
    <property type="entry name" value="zf-C2H2"/>
    <property type="match status" value="2"/>
</dbReference>
<keyword evidence="3 5" id="KW-0863">Zinc-finger</keyword>
<feature type="non-terminal residue" evidence="7">
    <location>
        <position position="1"/>
    </location>
</feature>
<dbReference type="AlphaFoldDB" id="A0AAV5VMT5"/>
<evidence type="ECO:0000313" key="7">
    <source>
        <dbReference type="EMBL" id="GMT20926.1"/>
    </source>
</evidence>
<dbReference type="EMBL" id="BTSY01000003">
    <property type="protein sequence ID" value="GMT20926.1"/>
    <property type="molecule type" value="Genomic_DNA"/>
</dbReference>
<reference evidence="7" key="1">
    <citation type="submission" date="2023-10" db="EMBL/GenBank/DDBJ databases">
        <title>Genome assembly of Pristionchus species.</title>
        <authorList>
            <person name="Yoshida K."/>
            <person name="Sommer R.J."/>
        </authorList>
    </citation>
    <scope>NUCLEOTIDE SEQUENCE</scope>
    <source>
        <strain evidence="7">RS5133</strain>
    </source>
</reference>
<feature type="domain" description="C2H2-type" evidence="6">
    <location>
        <begin position="102"/>
        <end position="126"/>
    </location>
</feature>
<evidence type="ECO:0000256" key="1">
    <source>
        <dbReference type="ARBA" id="ARBA00022723"/>
    </source>
</evidence>
<dbReference type="Proteomes" id="UP001432322">
    <property type="component" value="Unassembled WGS sequence"/>
</dbReference>
<feature type="domain" description="C2H2-type" evidence="6">
    <location>
        <begin position="38"/>
        <end position="66"/>
    </location>
</feature>
<keyword evidence="4" id="KW-0862">Zinc</keyword>
<evidence type="ECO:0000256" key="4">
    <source>
        <dbReference type="ARBA" id="ARBA00022833"/>
    </source>
</evidence>
<dbReference type="GO" id="GO:0000981">
    <property type="term" value="F:DNA-binding transcription factor activity, RNA polymerase II-specific"/>
    <property type="evidence" value="ECO:0007669"/>
    <property type="project" value="TreeGrafter"/>
</dbReference>
<proteinExistence type="predicted"/>
<dbReference type="InterPro" id="IPR036236">
    <property type="entry name" value="Znf_C2H2_sf"/>
</dbReference>
<evidence type="ECO:0000256" key="2">
    <source>
        <dbReference type="ARBA" id="ARBA00022737"/>
    </source>
</evidence>
<evidence type="ECO:0000256" key="3">
    <source>
        <dbReference type="ARBA" id="ARBA00022771"/>
    </source>
</evidence>